<keyword evidence="3" id="KW-0808">Transferase</keyword>
<accession>A0A919IUB8</accession>
<dbReference type="GO" id="GO:0016740">
    <property type="term" value="F:transferase activity"/>
    <property type="evidence" value="ECO:0007669"/>
    <property type="project" value="UniProtKB-KW"/>
</dbReference>
<name>A0A919IUB8_9ACTN</name>
<feature type="domain" description="Glycosyltransferase 2-like" evidence="2">
    <location>
        <begin position="12"/>
        <end position="165"/>
    </location>
</feature>
<keyword evidence="4" id="KW-1185">Reference proteome</keyword>
<dbReference type="EMBL" id="BOMM01000002">
    <property type="protein sequence ID" value="GIE08660.1"/>
    <property type="molecule type" value="Genomic_DNA"/>
</dbReference>
<dbReference type="InterPro" id="IPR001173">
    <property type="entry name" value="Glyco_trans_2-like"/>
</dbReference>
<dbReference type="SUPFAM" id="SSF53448">
    <property type="entry name" value="Nucleotide-diphospho-sugar transferases"/>
    <property type="match status" value="1"/>
</dbReference>
<evidence type="ECO:0000313" key="4">
    <source>
        <dbReference type="Proteomes" id="UP000598174"/>
    </source>
</evidence>
<dbReference type="PANTHER" id="PTHR48090:SF7">
    <property type="entry name" value="RFBJ PROTEIN"/>
    <property type="match status" value="1"/>
</dbReference>
<dbReference type="InterPro" id="IPR029044">
    <property type="entry name" value="Nucleotide-diphossugar_trans"/>
</dbReference>
<dbReference type="RefSeq" id="WP_203815294.1">
    <property type="nucleotide sequence ID" value="NZ_BAAABP010000014.1"/>
</dbReference>
<reference evidence="3" key="1">
    <citation type="submission" date="2021-01" db="EMBL/GenBank/DDBJ databases">
        <title>Whole genome shotgun sequence of Actinoplanes ferrugineus NBRC 15555.</title>
        <authorList>
            <person name="Komaki H."/>
            <person name="Tamura T."/>
        </authorList>
    </citation>
    <scope>NUCLEOTIDE SEQUENCE</scope>
    <source>
        <strain evidence="3">NBRC 15555</strain>
    </source>
</reference>
<evidence type="ECO:0000259" key="2">
    <source>
        <dbReference type="Pfam" id="PF00535"/>
    </source>
</evidence>
<dbReference type="Pfam" id="PF00535">
    <property type="entry name" value="Glycos_transf_2"/>
    <property type="match status" value="1"/>
</dbReference>
<organism evidence="3 4">
    <name type="scientific">Paractinoplanes ferrugineus</name>
    <dbReference type="NCBI Taxonomy" id="113564"/>
    <lineage>
        <taxon>Bacteria</taxon>
        <taxon>Bacillati</taxon>
        <taxon>Actinomycetota</taxon>
        <taxon>Actinomycetes</taxon>
        <taxon>Micromonosporales</taxon>
        <taxon>Micromonosporaceae</taxon>
        <taxon>Paractinoplanes</taxon>
    </lineage>
</organism>
<dbReference type="AlphaFoldDB" id="A0A919IUB8"/>
<gene>
    <name evidence="3" type="ORF">Afe05nite_05000</name>
</gene>
<sequence length="235" mass="25798">MTAPTAERVLTILPAWNEAESIAAVIKELQQEMPGMDVLVVDDCSRDATARVARAAGAKVLRLPYNLGVGGARRLGYRYAVEHDYDIAVQMDADGQHDPRYIRDMVEALDRADLVIGARFAGEGAYQVRGPRQWAMKLLSKALSVIAKTKLTDTTSGFRACRGELINFYAYNFPVEYLGDTVDTIVQAKRSGYAITQIPVSMRPRQGGTPSASPAKSMVYLFRSGLALLLALVRR</sequence>
<comment type="caution">
    <text evidence="3">The sequence shown here is derived from an EMBL/GenBank/DDBJ whole genome shotgun (WGS) entry which is preliminary data.</text>
</comment>
<proteinExistence type="inferred from homology"/>
<dbReference type="Gene3D" id="3.90.550.10">
    <property type="entry name" value="Spore Coat Polysaccharide Biosynthesis Protein SpsA, Chain A"/>
    <property type="match status" value="1"/>
</dbReference>
<evidence type="ECO:0000313" key="3">
    <source>
        <dbReference type="EMBL" id="GIE08660.1"/>
    </source>
</evidence>
<evidence type="ECO:0000256" key="1">
    <source>
        <dbReference type="ARBA" id="ARBA00006739"/>
    </source>
</evidence>
<dbReference type="Proteomes" id="UP000598174">
    <property type="component" value="Unassembled WGS sequence"/>
</dbReference>
<dbReference type="InterPro" id="IPR050256">
    <property type="entry name" value="Glycosyltransferase_2"/>
</dbReference>
<dbReference type="CDD" id="cd04179">
    <property type="entry name" value="DPM_DPG-synthase_like"/>
    <property type="match status" value="1"/>
</dbReference>
<comment type="similarity">
    <text evidence="1">Belongs to the glycosyltransferase 2 family.</text>
</comment>
<dbReference type="PANTHER" id="PTHR48090">
    <property type="entry name" value="UNDECAPRENYL-PHOSPHATE 4-DEOXY-4-FORMAMIDO-L-ARABINOSE TRANSFERASE-RELATED"/>
    <property type="match status" value="1"/>
</dbReference>
<protein>
    <submittedName>
        <fullName evidence="3">Glycosyl transferase family 2</fullName>
    </submittedName>
</protein>